<gene>
    <name evidence="2" type="ORF">HY57_02475</name>
</gene>
<keyword evidence="3" id="KW-1185">Reference proteome</keyword>
<dbReference type="KEGG" id="dja:HY57_02475"/>
<sequence>MQGEKKYWFPAKRYGWGWGFPTTWQGLLVLGAYIALLAGGTTWLKPADSHAAFLLYAFGLTACLLLVCWLKGEPPRWRSGKQD</sequence>
<name>A0A075K1S3_9GAMM</name>
<dbReference type="HOGENOM" id="CLU_171090_0_0_6"/>
<dbReference type="OrthoDB" id="5422038at2"/>
<dbReference type="EMBL" id="CP008884">
    <property type="protein sequence ID" value="AIF46198.1"/>
    <property type="molecule type" value="Genomic_DNA"/>
</dbReference>
<keyword evidence="1" id="KW-0812">Transmembrane</keyword>
<proteinExistence type="predicted"/>
<evidence type="ECO:0000256" key="1">
    <source>
        <dbReference type="SAM" id="Phobius"/>
    </source>
</evidence>
<organism evidence="2 3">
    <name type="scientific">Dyella japonica A8</name>
    <dbReference type="NCBI Taxonomy" id="1217721"/>
    <lineage>
        <taxon>Bacteria</taxon>
        <taxon>Pseudomonadati</taxon>
        <taxon>Pseudomonadota</taxon>
        <taxon>Gammaproteobacteria</taxon>
        <taxon>Lysobacterales</taxon>
        <taxon>Rhodanobacteraceae</taxon>
        <taxon>Dyella</taxon>
    </lineage>
</organism>
<evidence type="ECO:0000313" key="2">
    <source>
        <dbReference type="EMBL" id="AIF46198.1"/>
    </source>
</evidence>
<protein>
    <submittedName>
        <fullName evidence="2">Uncharacterized protein</fullName>
    </submittedName>
</protein>
<accession>A0A075K1S3</accession>
<reference evidence="2 3" key="1">
    <citation type="submission" date="2014-07" db="EMBL/GenBank/DDBJ databases">
        <title>Complete Genome Sequence of Dyella japonica Strain A8 Isolated from Malaysian Tropical Soil.</title>
        <authorList>
            <person name="Hui R.K.H."/>
            <person name="Chen J.-W."/>
            <person name="Chan K.-G."/>
            <person name="Leung F.C.C."/>
        </authorList>
    </citation>
    <scope>NUCLEOTIDE SEQUENCE [LARGE SCALE GENOMIC DNA]</scope>
    <source>
        <strain evidence="2 3">A8</strain>
    </source>
</reference>
<dbReference type="Proteomes" id="UP000027987">
    <property type="component" value="Chromosome"/>
</dbReference>
<evidence type="ECO:0000313" key="3">
    <source>
        <dbReference type="Proteomes" id="UP000027987"/>
    </source>
</evidence>
<feature type="transmembrane region" description="Helical" evidence="1">
    <location>
        <begin position="50"/>
        <end position="70"/>
    </location>
</feature>
<keyword evidence="1" id="KW-1133">Transmembrane helix</keyword>
<keyword evidence="1" id="KW-0472">Membrane</keyword>
<dbReference type="AlphaFoldDB" id="A0A075K1S3"/>
<dbReference type="PATRIC" id="fig|1217721.7.peg.526"/>
<feature type="transmembrane region" description="Helical" evidence="1">
    <location>
        <begin position="21"/>
        <end position="44"/>
    </location>
</feature>
<dbReference type="RefSeq" id="WP_019465706.1">
    <property type="nucleotide sequence ID" value="NZ_ALOY01000162.1"/>
</dbReference>